<feature type="transmembrane region" description="Helical" evidence="1">
    <location>
        <begin position="131"/>
        <end position="152"/>
    </location>
</feature>
<name>A0A0F8YI73_9ZZZZ</name>
<comment type="caution">
    <text evidence="2">The sequence shown here is derived from an EMBL/GenBank/DDBJ whole genome shotgun (WGS) entry which is preliminary data.</text>
</comment>
<evidence type="ECO:0000313" key="2">
    <source>
        <dbReference type="EMBL" id="KKK47751.1"/>
    </source>
</evidence>
<protein>
    <submittedName>
        <fullName evidence="2">Uncharacterized protein</fullName>
    </submittedName>
</protein>
<keyword evidence="1" id="KW-0812">Transmembrane</keyword>
<gene>
    <name evidence="2" type="ORF">LCGC14_3152030</name>
</gene>
<sequence>MARELQGDGKAVFVFFIGAIITIVFLASIADNIFTQTNTASNTNLTVTVLAINTSLAIEGRDLIAEISIINSTNISLEFQGLILSDGILNGVKTVTLTANDSAVDLVGDEVNISYTYNPNGYIDSAGGRSIAALILIIGALAILVFGIVVFIKNGTLGRLMSKTRGN</sequence>
<evidence type="ECO:0000256" key="1">
    <source>
        <dbReference type="SAM" id="Phobius"/>
    </source>
</evidence>
<keyword evidence="1" id="KW-0472">Membrane</keyword>
<keyword evidence="1" id="KW-1133">Transmembrane helix</keyword>
<feature type="transmembrane region" description="Helical" evidence="1">
    <location>
        <begin position="12"/>
        <end position="30"/>
    </location>
</feature>
<organism evidence="2">
    <name type="scientific">marine sediment metagenome</name>
    <dbReference type="NCBI Taxonomy" id="412755"/>
    <lineage>
        <taxon>unclassified sequences</taxon>
        <taxon>metagenomes</taxon>
        <taxon>ecological metagenomes</taxon>
    </lineage>
</organism>
<dbReference type="EMBL" id="LAZR01069413">
    <property type="protein sequence ID" value="KKK47751.1"/>
    <property type="molecule type" value="Genomic_DNA"/>
</dbReference>
<proteinExistence type="predicted"/>
<accession>A0A0F8YI73</accession>
<dbReference type="AlphaFoldDB" id="A0A0F8YI73"/>
<reference evidence="2" key="1">
    <citation type="journal article" date="2015" name="Nature">
        <title>Complex archaea that bridge the gap between prokaryotes and eukaryotes.</title>
        <authorList>
            <person name="Spang A."/>
            <person name="Saw J.H."/>
            <person name="Jorgensen S.L."/>
            <person name="Zaremba-Niedzwiedzka K."/>
            <person name="Martijn J."/>
            <person name="Lind A.E."/>
            <person name="van Eijk R."/>
            <person name="Schleper C."/>
            <person name="Guy L."/>
            <person name="Ettema T.J."/>
        </authorList>
    </citation>
    <scope>NUCLEOTIDE SEQUENCE</scope>
</reference>